<dbReference type="PROSITE" id="PS51099">
    <property type="entry name" value="PTS_EIIB_TYPE_2"/>
    <property type="match status" value="1"/>
</dbReference>
<dbReference type="InterPro" id="IPR036388">
    <property type="entry name" value="WH-like_DNA-bd_sf"/>
</dbReference>
<dbReference type="SUPFAM" id="SSF63520">
    <property type="entry name" value="PTS-regulatory domain, PRD"/>
    <property type="match status" value="2"/>
</dbReference>
<dbReference type="GO" id="GO:0009401">
    <property type="term" value="P:phosphoenolpyruvate-dependent sugar phosphotransferase system"/>
    <property type="evidence" value="ECO:0007669"/>
    <property type="project" value="InterPro"/>
</dbReference>
<dbReference type="InterPro" id="IPR013196">
    <property type="entry name" value="HTH_11"/>
</dbReference>
<evidence type="ECO:0000256" key="2">
    <source>
        <dbReference type="ARBA" id="ARBA00022679"/>
    </source>
</evidence>
<dbReference type="InterPro" id="IPR013011">
    <property type="entry name" value="PTS_EIIB_2"/>
</dbReference>
<dbReference type="InterPro" id="IPR036095">
    <property type="entry name" value="PTS_EIIB-like_sf"/>
</dbReference>
<dbReference type="AlphaFoldDB" id="A0AAX3W517"/>
<evidence type="ECO:0000313" key="8">
    <source>
        <dbReference type="Proteomes" id="UP001223261"/>
    </source>
</evidence>
<feature type="domain" description="PRD" evidence="6">
    <location>
        <begin position="285"/>
        <end position="392"/>
    </location>
</feature>
<dbReference type="Gene3D" id="1.10.1790.10">
    <property type="entry name" value="PRD domain"/>
    <property type="match status" value="2"/>
</dbReference>
<accession>A0AAX3W517</accession>
<dbReference type="InterPro" id="IPR011608">
    <property type="entry name" value="PRD"/>
</dbReference>
<feature type="domain" description="PTS EIIA type-2" evidence="4">
    <location>
        <begin position="500"/>
        <end position="642"/>
    </location>
</feature>
<dbReference type="SUPFAM" id="SSF46785">
    <property type="entry name" value="Winged helix' DNA-binding domain"/>
    <property type="match status" value="1"/>
</dbReference>
<dbReference type="CDD" id="cd00211">
    <property type="entry name" value="PTS_IIA_fru"/>
    <property type="match status" value="1"/>
</dbReference>
<dbReference type="Pfam" id="PF00874">
    <property type="entry name" value="PRD"/>
    <property type="match status" value="2"/>
</dbReference>
<dbReference type="GO" id="GO:0008982">
    <property type="term" value="F:protein-N(PI)-phosphohistidine-sugar phosphotransferase activity"/>
    <property type="evidence" value="ECO:0007669"/>
    <property type="project" value="InterPro"/>
</dbReference>
<reference evidence="7" key="1">
    <citation type="journal article" date="2023" name="Antibiotics">
        <title>Prevalence and Molecular Characterization of Methicillin-Resistant Staphylococci (MRS) and Mammaliicocci (MRM) in Dromedary Camels from Algeria: First Detection of SCCmec-mecC Hybrid in Methicillin-Resistant Mammaliicoccus lentus.</title>
        <authorList>
            <person name="Belhout C."/>
            <person name="Boyen F."/>
            <person name="Vereecke N."/>
            <person name="Theuns S."/>
            <person name="Taibi N."/>
            <person name="Stegger M."/>
            <person name="de la Fe-Rodriguez P.Y."/>
            <person name="Bouayad L."/>
            <person name="Elgroud R."/>
            <person name="Butaye P."/>
        </authorList>
    </citation>
    <scope>NUCLEOTIDE SEQUENCE</scope>
    <source>
        <strain evidence="7">7048</strain>
    </source>
</reference>
<dbReference type="InterPro" id="IPR002178">
    <property type="entry name" value="PTS_EIIA_type-2_dom"/>
</dbReference>
<feature type="domain" description="PTS EIIB type-2" evidence="5">
    <location>
        <begin position="397"/>
        <end position="488"/>
    </location>
</feature>
<evidence type="ECO:0000256" key="1">
    <source>
        <dbReference type="ARBA" id="ARBA00011798"/>
    </source>
</evidence>
<comment type="subunit">
    <text evidence="1">Homodimer or homotrimer. Seems to be a monomer when not phosphorylated.</text>
</comment>
<organism evidence="7 8">
    <name type="scientific">Mammaliicoccus lentus</name>
    <name type="common">Staphylococcus lentus</name>
    <dbReference type="NCBI Taxonomy" id="42858"/>
    <lineage>
        <taxon>Bacteria</taxon>
        <taxon>Bacillati</taxon>
        <taxon>Bacillota</taxon>
        <taxon>Bacilli</taxon>
        <taxon>Bacillales</taxon>
        <taxon>Staphylococcaceae</taxon>
        <taxon>Mammaliicoccus</taxon>
    </lineage>
</organism>
<dbReference type="Gene3D" id="1.10.10.10">
    <property type="entry name" value="Winged helix-like DNA-binding domain superfamily/Winged helix DNA-binding domain"/>
    <property type="match status" value="2"/>
</dbReference>
<proteinExistence type="predicted"/>
<dbReference type="Gene3D" id="3.40.50.2300">
    <property type="match status" value="1"/>
</dbReference>
<dbReference type="Pfam" id="PF08279">
    <property type="entry name" value="HTH_11"/>
    <property type="match status" value="1"/>
</dbReference>
<dbReference type="PROSITE" id="PS51094">
    <property type="entry name" value="PTS_EIIA_TYPE_2"/>
    <property type="match status" value="1"/>
</dbReference>
<sequence>MLSERQRNIVSHLSPVKDFITITELASLFQVSERTIQYDLEYIESFADQLKIKIERSKSLGVKITSQDETSFLSESNVEMDVHFSKIERKEQIILRLFESSKPINSQTFADILNVSRRTVVEDLKSVQEWLGKYSLLLEYKKNKGFIIEGNEKNLREAYANIVSEYFRKATPHIGMKNFSKEDLEKIRRTVINILNEEDFHLVQVGIDGLIYHIIIAIHRAKEQYMFEIPDEEYERLRQTDVFEIAIKITQRLEEIFPIKFPKSEAAFITLHLLGARVTSYHEYQEHKNITQISKLFIQKVSAQIGIPLIHDHKLMTGLITHLQPAIHRMTFNMAHSNPLKEEIIDEYQELFHAVKQQIYVLENPFHIEFSDDEVAYLVLHFASSIERLSSEQTTQIKVILLCGSGVGTSQLLKSRIKNIYPEFEILDAFSIYEITEKILQSHGVDYILSTVPVEDFSVPTIEVSPFLNREDRERLNQLINDFRERYVSSYKTIGPTLEDVLPFNHIQTNIIGKSRDDAIKESVKVLIDEGHVNAAYAGDIIKHLDKFGPYMVIGPNIALLHSNFENVNVPVSMSIMHFKNGVTFGHDRYDPVKIIIILATSQAQIHLNALGQLSHLIMDEEKRKELLNGNKEKIIELIHSVSHSKEEI</sequence>
<dbReference type="GO" id="GO:0006355">
    <property type="term" value="P:regulation of DNA-templated transcription"/>
    <property type="evidence" value="ECO:0007669"/>
    <property type="project" value="InterPro"/>
</dbReference>
<evidence type="ECO:0000256" key="3">
    <source>
        <dbReference type="ARBA" id="ARBA00022737"/>
    </source>
</evidence>
<dbReference type="PANTHER" id="PTHR30185">
    <property type="entry name" value="CRYPTIC BETA-GLUCOSIDE BGL OPERON ANTITERMINATOR"/>
    <property type="match status" value="1"/>
</dbReference>
<dbReference type="CDD" id="cd05568">
    <property type="entry name" value="PTS_IIB_bgl_like"/>
    <property type="match status" value="1"/>
</dbReference>
<gene>
    <name evidence="7" type="ORF">PYH69_02165</name>
</gene>
<protein>
    <submittedName>
        <fullName evidence="7">BglG family transcription antiterminator</fullName>
    </submittedName>
</protein>
<evidence type="ECO:0000259" key="4">
    <source>
        <dbReference type="PROSITE" id="PS51094"/>
    </source>
</evidence>
<dbReference type="InterPro" id="IPR036634">
    <property type="entry name" value="PRD_sf"/>
</dbReference>
<dbReference type="Proteomes" id="UP001223261">
    <property type="component" value="Chromosome"/>
</dbReference>
<evidence type="ECO:0000313" key="7">
    <source>
        <dbReference type="EMBL" id="WHI60453.1"/>
    </source>
</evidence>
<evidence type="ECO:0000259" key="5">
    <source>
        <dbReference type="PROSITE" id="PS51099"/>
    </source>
</evidence>
<dbReference type="PROSITE" id="PS51372">
    <property type="entry name" value="PRD_2"/>
    <property type="match status" value="2"/>
</dbReference>
<dbReference type="EMBL" id="CP118848">
    <property type="protein sequence ID" value="WHI60453.1"/>
    <property type="molecule type" value="Genomic_DNA"/>
</dbReference>
<keyword evidence="2" id="KW-0808">Transferase</keyword>
<dbReference type="InterPro" id="IPR016152">
    <property type="entry name" value="PTrfase/Anion_transptr"/>
</dbReference>
<name>A0AAX3W517_MAMLE</name>
<dbReference type="SUPFAM" id="SSF52794">
    <property type="entry name" value="PTS system IIB component-like"/>
    <property type="match status" value="1"/>
</dbReference>
<evidence type="ECO:0000259" key="6">
    <source>
        <dbReference type="PROSITE" id="PS51372"/>
    </source>
</evidence>
<feature type="domain" description="PRD" evidence="6">
    <location>
        <begin position="178"/>
        <end position="283"/>
    </location>
</feature>
<dbReference type="PANTHER" id="PTHR30185:SF12">
    <property type="entry name" value="TRANSCRIPTIONAL REGULATOR MANR"/>
    <property type="match status" value="1"/>
</dbReference>
<dbReference type="InterPro" id="IPR036390">
    <property type="entry name" value="WH_DNA-bd_sf"/>
</dbReference>
<keyword evidence="3" id="KW-0677">Repeat</keyword>
<dbReference type="Pfam" id="PF00359">
    <property type="entry name" value="PTS_EIIA_2"/>
    <property type="match status" value="1"/>
</dbReference>
<dbReference type="Gene3D" id="3.40.930.10">
    <property type="entry name" value="Mannitol-specific EII, Chain A"/>
    <property type="match status" value="1"/>
</dbReference>
<dbReference type="SUPFAM" id="SSF55804">
    <property type="entry name" value="Phoshotransferase/anion transport protein"/>
    <property type="match status" value="1"/>
</dbReference>
<dbReference type="InterPro" id="IPR050661">
    <property type="entry name" value="BglG_antiterminators"/>
</dbReference>